<proteinExistence type="predicted"/>
<name>A0A1Y2L721_9PROT</name>
<dbReference type="STRING" id="1293890.TALK_19550"/>
<accession>A0A1Y2L721</accession>
<feature type="region of interest" description="Disordered" evidence="1">
    <location>
        <begin position="1"/>
        <end position="22"/>
    </location>
</feature>
<dbReference type="EMBL" id="JFKB01000021">
    <property type="protein sequence ID" value="OSQ44048.1"/>
    <property type="molecule type" value="Genomic_DNA"/>
</dbReference>
<keyword evidence="3" id="KW-1185">Reference proteome</keyword>
<evidence type="ECO:0000256" key="1">
    <source>
        <dbReference type="SAM" id="MobiDB-lite"/>
    </source>
</evidence>
<organism evidence="2 3">
    <name type="scientific">Thalassospira alkalitolerans</name>
    <dbReference type="NCBI Taxonomy" id="1293890"/>
    <lineage>
        <taxon>Bacteria</taxon>
        <taxon>Pseudomonadati</taxon>
        <taxon>Pseudomonadota</taxon>
        <taxon>Alphaproteobacteria</taxon>
        <taxon>Rhodospirillales</taxon>
        <taxon>Thalassospiraceae</taxon>
        <taxon>Thalassospira</taxon>
    </lineage>
</organism>
<evidence type="ECO:0000313" key="3">
    <source>
        <dbReference type="Proteomes" id="UP000193396"/>
    </source>
</evidence>
<sequence length="61" mass="7027">MSHRRKTTDKRHATPSSSRQVAGKLTCPAWQIFPPTFTKPDLMIRSQRFVDHLLTMVEACD</sequence>
<evidence type="ECO:0000313" key="2">
    <source>
        <dbReference type="EMBL" id="OSQ44048.1"/>
    </source>
</evidence>
<reference evidence="2 3" key="1">
    <citation type="submission" date="2014-03" db="EMBL/GenBank/DDBJ databases">
        <title>The draft genome sequence of Thalassospira alkalitolerans JCM 18968.</title>
        <authorList>
            <person name="Lai Q."/>
            <person name="Shao Z."/>
        </authorList>
    </citation>
    <scope>NUCLEOTIDE SEQUENCE [LARGE SCALE GENOMIC DNA]</scope>
    <source>
        <strain evidence="2 3">JCM 18968</strain>
    </source>
</reference>
<protein>
    <submittedName>
        <fullName evidence="2">Uncharacterized protein</fullName>
    </submittedName>
</protein>
<comment type="caution">
    <text evidence="2">The sequence shown here is derived from an EMBL/GenBank/DDBJ whole genome shotgun (WGS) entry which is preliminary data.</text>
</comment>
<gene>
    <name evidence="2" type="ORF">TALK_19550</name>
</gene>
<dbReference type="AlphaFoldDB" id="A0A1Y2L721"/>
<dbReference type="Proteomes" id="UP000193396">
    <property type="component" value="Unassembled WGS sequence"/>
</dbReference>